<keyword evidence="3" id="KW-0862">Zinc</keyword>
<feature type="domain" description="RING-type" evidence="5">
    <location>
        <begin position="15"/>
        <end position="58"/>
    </location>
</feature>
<dbReference type="PANTHER" id="PTHR25465">
    <property type="entry name" value="B-BOX DOMAIN CONTAINING"/>
    <property type="match status" value="1"/>
</dbReference>
<sequence length="121" mass="14024">MAQVGELVNHDRLCCFICQDIFKDPVTIPCGHNYCKSCIKGYWNQEDNGDEYSCPKCRMTFFPKPILCQNTMVAELVEKLKKTGLQTTPPEHCYYRHVRPDTHLDLEAVRSTCLVFSLYQL</sequence>
<dbReference type="Ensembl" id="ENSSFOT00015011155.2">
    <property type="protein sequence ID" value="ENSSFOP00015011007.2"/>
    <property type="gene ID" value="ENSSFOG00015030014.1"/>
</dbReference>
<evidence type="ECO:0000313" key="7">
    <source>
        <dbReference type="Proteomes" id="UP000694397"/>
    </source>
</evidence>
<dbReference type="GeneTree" id="ENSGT01150000286931"/>
<dbReference type="InterPro" id="IPR001841">
    <property type="entry name" value="Znf_RING"/>
</dbReference>
<evidence type="ECO:0000256" key="4">
    <source>
        <dbReference type="PROSITE-ProRule" id="PRU00175"/>
    </source>
</evidence>
<evidence type="ECO:0000256" key="2">
    <source>
        <dbReference type="ARBA" id="ARBA00022771"/>
    </source>
</evidence>
<dbReference type="Proteomes" id="UP000694397">
    <property type="component" value="Chromosome 9"/>
</dbReference>
<dbReference type="PROSITE" id="PS00518">
    <property type="entry name" value="ZF_RING_1"/>
    <property type="match status" value="1"/>
</dbReference>
<dbReference type="Pfam" id="PF13445">
    <property type="entry name" value="zf-RING_UBOX"/>
    <property type="match status" value="1"/>
</dbReference>
<evidence type="ECO:0000256" key="1">
    <source>
        <dbReference type="ARBA" id="ARBA00022723"/>
    </source>
</evidence>
<proteinExistence type="predicted"/>
<evidence type="ECO:0000256" key="3">
    <source>
        <dbReference type="ARBA" id="ARBA00022833"/>
    </source>
</evidence>
<reference evidence="6" key="3">
    <citation type="submission" date="2025-09" db="UniProtKB">
        <authorList>
            <consortium name="Ensembl"/>
        </authorList>
    </citation>
    <scope>IDENTIFICATION</scope>
</reference>
<reference evidence="6" key="2">
    <citation type="submission" date="2025-08" db="UniProtKB">
        <authorList>
            <consortium name="Ensembl"/>
        </authorList>
    </citation>
    <scope>IDENTIFICATION</scope>
</reference>
<dbReference type="InterPro" id="IPR027370">
    <property type="entry name" value="Znf-RING_euk"/>
</dbReference>
<evidence type="ECO:0000259" key="5">
    <source>
        <dbReference type="PROSITE" id="PS50089"/>
    </source>
</evidence>
<dbReference type="InterPro" id="IPR051051">
    <property type="entry name" value="E3_ubiq-ligase_TRIM/RNF"/>
</dbReference>
<dbReference type="Gene3D" id="3.30.40.10">
    <property type="entry name" value="Zinc/RING finger domain, C3HC4 (zinc finger)"/>
    <property type="match status" value="1"/>
</dbReference>
<organism evidence="6 7">
    <name type="scientific">Scleropages formosus</name>
    <name type="common">Asian bonytongue</name>
    <name type="synonym">Osteoglossum formosum</name>
    <dbReference type="NCBI Taxonomy" id="113540"/>
    <lineage>
        <taxon>Eukaryota</taxon>
        <taxon>Metazoa</taxon>
        <taxon>Chordata</taxon>
        <taxon>Craniata</taxon>
        <taxon>Vertebrata</taxon>
        <taxon>Euteleostomi</taxon>
        <taxon>Actinopterygii</taxon>
        <taxon>Neopterygii</taxon>
        <taxon>Teleostei</taxon>
        <taxon>Osteoglossocephala</taxon>
        <taxon>Osteoglossomorpha</taxon>
        <taxon>Osteoglossiformes</taxon>
        <taxon>Osteoglossidae</taxon>
        <taxon>Scleropages</taxon>
    </lineage>
</organism>
<protein>
    <recommendedName>
        <fullName evidence="5">RING-type domain-containing protein</fullName>
    </recommendedName>
</protein>
<dbReference type="GO" id="GO:0008270">
    <property type="term" value="F:zinc ion binding"/>
    <property type="evidence" value="ECO:0007669"/>
    <property type="project" value="UniProtKB-KW"/>
</dbReference>
<name>A0A8C9V069_SCLFO</name>
<dbReference type="SUPFAM" id="SSF57850">
    <property type="entry name" value="RING/U-box"/>
    <property type="match status" value="1"/>
</dbReference>
<keyword evidence="1" id="KW-0479">Metal-binding</keyword>
<evidence type="ECO:0000313" key="6">
    <source>
        <dbReference type="Ensembl" id="ENSSFOP00015011007.2"/>
    </source>
</evidence>
<dbReference type="InterPro" id="IPR017907">
    <property type="entry name" value="Znf_RING_CS"/>
</dbReference>
<dbReference type="PANTHER" id="PTHR25465:SF5">
    <property type="entry name" value="E3 UBIQUITIN_ISG15 LIGASE TRIM25-RELATED"/>
    <property type="match status" value="1"/>
</dbReference>
<dbReference type="InterPro" id="IPR013083">
    <property type="entry name" value="Znf_RING/FYVE/PHD"/>
</dbReference>
<reference evidence="6 7" key="1">
    <citation type="submission" date="2019-04" db="EMBL/GenBank/DDBJ databases">
        <authorList>
            <consortium name="Wellcome Sanger Institute Data Sharing"/>
        </authorList>
    </citation>
    <scope>NUCLEOTIDE SEQUENCE [LARGE SCALE GENOMIC DNA]</scope>
</reference>
<dbReference type="OrthoDB" id="6105938at2759"/>
<dbReference type="AlphaFoldDB" id="A0A8C9V069"/>
<keyword evidence="2 4" id="KW-0863">Zinc-finger</keyword>
<keyword evidence="7" id="KW-1185">Reference proteome</keyword>
<dbReference type="SMART" id="SM00184">
    <property type="entry name" value="RING"/>
    <property type="match status" value="1"/>
</dbReference>
<accession>A0A8C9V069</accession>
<dbReference type="PROSITE" id="PS50089">
    <property type="entry name" value="ZF_RING_2"/>
    <property type="match status" value="1"/>
</dbReference>